<dbReference type="PANTHER" id="PTHR42954">
    <property type="entry name" value="FE(2+) TRANSPORT PROTEIN A"/>
    <property type="match status" value="1"/>
</dbReference>
<sequence length="159" mass="17640">MATLAEAKHKGRYIISEIKGSKALTRRLTELGMLRGKVITVIATSSSNSGLLIYFQGQRLAVSEQMGACIKILDVDSLEEQDLISLDEVALKKTCVVAKITGSKELRRRLMDMGLTKNTLVTVKQVAPLGDPLELILRGYKLSLRKQEAHNILVKEEEF</sequence>
<accession>A0ABY1A9Y8</accession>
<dbReference type="SMART" id="SM00899">
    <property type="entry name" value="FeoA"/>
    <property type="match status" value="2"/>
</dbReference>
<dbReference type="InterPro" id="IPR007167">
    <property type="entry name" value="Fe-transptr_FeoA-like"/>
</dbReference>
<evidence type="ECO:0000259" key="2">
    <source>
        <dbReference type="SMART" id="SM00899"/>
    </source>
</evidence>
<dbReference type="SUPFAM" id="SSF50037">
    <property type="entry name" value="C-terminal domain of transcriptional repressors"/>
    <property type="match status" value="2"/>
</dbReference>
<gene>
    <name evidence="3" type="ORF">SAMN05216431_102221</name>
</gene>
<dbReference type="EMBL" id="FOCC01000002">
    <property type="protein sequence ID" value="SEM43515.1"/>
    <property type="molecule type" value="Genomic_DNA"/>
</dbReference>
<name>A0ABY1A9Y8_9LACO</name>
<feature type="domain" description="Ferrous iron transporter FeoA-like" evidence="2">
    <location>
        <begin position="2"/>
        <end position="74"/>
    </location>
</feature>
<feature type="domain" description="Ferrous iron transporter FeoA-like" evidence="2">
    <location>
        <begin position="84"/>
        <end position="156"/>
    </location>
</feature>
<evidence type="ECO:0000256" key="1">
    <source>
        <dbReference type="ARBA" id="ARBA00023004"/>
    </source>
</evidence>
<dbReference type="Pfam" id="PF04023">
    <property type="entry name" value="FeoA"/>
    <property type="match status" value="2"/>
</dbReference>
<reference evidence="3 4" key="1">
    <citation type="submission" date="2016-10" db="EMBL/GenBank/DDBJ databases">
        <authorList>
            <person name="Varghese N."/>
            <person name="Submissions S."/>
        </authorList>
    </citation>
    <scope>NUCLEOTIDE SEQUENCE [LARGE SCALE GENOMIC DNA]</scope>
    <source>
        <strain evidence="3 4">WC1T17</strain>
    </source>
</reference>
<comment type="caution">
    <text evidence="3">The sequence shown here is derived from an EMBL/GenBank/DDBJ whole genome shotgun (WGS) entry which is preliminary data.</text>
</comment>
<dbReference type="Gene3D" id="2.30.30.90">
    <property type="match status" value="2"/>
</dbReference>
<dbReference type="InterPro" id="IPR038157">
    <property type="entry name" value="FeoA_core_dom"/>
</dbReference>
<dbReference type="Proteomes" id="UP000182089">
    <property type="component" value="Unassembled WGS sequence"/>
</dbReference>
<dbReference type="InterPro" id="IPR052713">
    <property type="entry name" value="FeoA"/>
</dbReference>
<organism evidence="3 4">
    <name type="scientific">Ligilactobacillus ruminis</name>
    <dbReference type="NCBI Taxonomy" id="1623"/>
    <lineage>
        <taxon>Bacteria</taxon>
        <taxon>Bacillati</taxon>
        <taxon>Bacillota</taxon>
        <taxon>Bacilli</taxon>
        <taxon>Lactobacillales</taxon>
        <taxon>Lactobacillaceae</taxon>
        <taxon>Ligilactobacillus</taxon>
    </lineage>
</organism>
<dbReference type="InterPro" id="IPR008988">
    <property type="entry name" value="Transcriptional_repressor_C"/>
</dbReference>
<protein>
    <submittedName>
        <fullName evidence="3">Ferrous iron transport protein A</fullName>
    </submittedName>
</protein>
<evidence type="ECO:0000313" key="4">
    <source>
        <dbReference type="Proteomes" id="UP000182089"/>
    </source>
</evidence>
<keyword evidence="1" id="KW-0408">Iron</keyword>
<dbReference type="PANTHER" id="PTHR42954:SF2">
    <property type="entry name" value="FE(2+) TRANSPORT PROTEIN A"/>
    <property type="match status" value="1"/>
</dbReference>
<evidence type="ECO:0000313" key="3">
    <source>
        <dbReference type="EMBL" id="SEM43515.1"/>
    </source>
</evidence>
<proteinExistence type="predicted"/>